<dbReference type="InterPro" id="IPR013087">
    <property type="entry name" value="Znf_C2H2_type"/>
</dbReference>
<dbReference type="SUPFAM" id="SSF57667">
    <property type="entry name" value="beta-beta-alpha zinc fingers"/>
    <property type="match status" value="1"/>
</dbReference>
<sequence>CSECEYTTQRRKHFERHEWCHAVDYPFKCEYCSFSSNTEIAVKRHVASFH</sequence>
<evidence type="ECO:0000256" key="1">
    <source>
        <dbReference type="PROSITE-ProRule" id="PRU00042"/>
    </source>
</evidence>
<accession>T1EIW0</accession>
<evidence type="ECO:0000313" key="4">
    <source>
        <dbReference type="EnsemblMetazoa" id="HelroP138596"/>
    </source>
</evidence>
<dbReference type="InParanoid" id="T1EIW0"/>
<proteinExistence type="predicted"/>
<dbReference type="RefSeq" id="XP_009019271.1">
    <property type="nucleotide sequence ID" value="XM_009021023.1"/>
</dbReference>
<dbReference type="InterPro" id="IPR036236">
    <property type="entry name" value="Znf_C2H2_sf"/>
</dbReference>
<dbReference type="EMBL" id="KB096742">
    <property type="protein sequence ID" value="ESO01863.1"/>
    <property type="molecule type" value="Genomic_DNA"/>
</dbReference>
<dbReference type="GeneID" id="20196510"/>
<dbReference type="GO" id="GO:0008270">
    <property type="term" value="F:zinc ion binding"/>
    <property type="evidence" value="ECO:0007669"/>
    <property type="project" value="UniProtKB-KW"/>
</dbReference>
<dbReference type="EnsemblMetazoa" id="HelroT138596">
    <property type="protein sequence ID" value="HelroP138596"/>
    <property type="gene ID" value="HelroG138596"/>
</dbReference>
<organism evidence="4 5">
    <name type="scientific">Helobdella robusta</name>
    <name type="common">Californian leech</name>
    <dbReference type="NCBI Taxonomy" id="6412"/>
    <lineage>
        <taxon>Eukaryota</taxon>
        <taxon>Metazoa</taxon>
        <taxon>Spiralia</taxon>
        <taxon>Lophotrochozoa</taxon>
        <taxon>Annelida</taxon>
        <taxon>Clitellata</taxon>
        <taxon>Hirudinea</taxon>
        <taxon>Rhynchobdellida</taxon>
        <taxon>Glossiphoniidae</taxon>
        <taxon>Helobdella</taxon>
    </lineage>
</organism>
<dbReference type="EMBL" id="AMQM01000740">
    <property type="status" value="NOT_ANNOTATED_CDS"/>
    <property type="molecule type" value="Genomic_DNA"/>
</dbReference>
<gene>
    <name evidence="4" type="primary">20196510</name>
    <name evidence="3" type="ORF">HELRODRAFT_138596</name>
</gene>
<dbReference type="PROSITE" id="PS50157">
    <property type="entry name" value="ZINC_FINGER_C2H2_2"/>
    <property type="match status" value="1"/>
</dbReference>
<keyword evidence="1" id="KW-0479">Metal-binding</keyword>
<reference evidence="3 5" key="2">
    <citation type="journal article" date="2013" name="Nature">
        <title>Insights into bilaterian evolution from three spiralian genomes.</title>
        <authorList>
            <person name="Simakov O."/>
            <person name="Marletaz F."/>
            <person name="Cho S.J."/>
            <person name="Edsinger-Gonzales E."/>
            <person name="Havlak P."/>
            <person name="Hellsten U."/>
            <person name="Kuo D.H."/>
            <person name="Larsson T."/>
            <person name="Lv J."/>
            <person name="Arendt D."/>
            <person name="Savage R."/>
            <person name="Osoegawa K."/>
            <person name="de Jong P."/>
            <person name="Grimwood J."/>
            <person name="Chapman J.A."/>
            <person name="Shapiro H."/>
            <person name="Aerts A."/>
            <person name="Otillar R.P."/>
            <person name="Terry A.Y."/>
            <person name="Boore J.L."/>
            <person name="Grigoriev I.V."/>
            <person name="Lindberg D.R."/>
            <person name="Seaver E.C."/>
            <person name="Weisblat D.A."/>
            <person name="Putnam N.H."/>
            <person name="Rokhsar D.S."/>
        </authorList>
    </citation>
    <scope>NUCLEOTIDE SEQUENCE</scope>
</reference>
<reference evidence="5" key="1">
    <citation type="submission" date="2012-12" db="EMBL/GenBank/DDBJ databases">
        <authorList>
            <person name="Hellsten U."/>
            <person name="Grimwood J."/>
            <person name="Chapman J.A."/>
            <person name="Shapiro H."/>
            <person name="Aerts A."/>
            <person name="Otillar R.P."/>
            <person name="Terry A.Y."/>
            <person name="Boore J.L."/>
            <person name="Simakov O."/>
            <person name="Marletaz F."/>
            <person name="Cho S.-J."/>
            <person name="Edsinger-Gonzales E."/>
            <person name="Havlak P."/>
            <person name="Kuo D.-H."/>
            <person name="Larsson T."/>
            <person name="Lv J."/>
            <person name="Arendt D."/>
            <person name="Savage R."/>
            <person name="Osoegawa K."/>
            <person name="de Jong P."/>
            <person name="Lindberg D.R."/>
            <person name="Seaver E.C."/>
            <person name="Weisblat D.A."/>
            <person name="Putnam N.H."/>
            <person name="Grigoriev I.V."/>
            <person name="Rokhsar D.S."/>
        </authorList>
    </citation>
    <scope>NUCLEOTIDE SEQUENCE</scope>
</reference>
<name>T1EIW0_HELRO</name>
<keyword evidence="1" id="KW-0863">Zinc-finger</keyword>
<dbReference type="KEGG" id="hro:HELRODRAFT_138596"/>
<feature type="domain" description="C2H2-type" evidence="2">
    <location>
        <begin position="1"/>
        <end position="26"/>
    </location>
</feature>
<protein>
    <recommendedName>
        <fullName evidence="2">C2H2-type domain-containing protein</fullName>
    </recommendedName>
</protein>
<keyword evidence="5" id="KW-1185">Reference proteome</keyword>
<keyword evidence="1" id="KW-0862">Zinc</keyword>
<dbReference type="OrthoDB" id="3561125at2759"/>
<evidence type="ECO:0000259" key="2">
    <source>
        <dbReference type="PROSITE" id="PS50157"/>
    </source>
</evidence>
<dbReference type="HOGENOM" id="CLU_3130172_0_0_1"/>
<dbReference type="AlphaFoldDB" id="T1EIW0"/>
<dbReference type="Gene3D" id="3.30.160.60">
    <property type="entry name" value="Classic Zinc Finger"/>
    <property type="match status" value="1"/>
</dbReference>
<evidence type="ECO:0000313" key="5">
    <source>
        <dbReference type="Proteomes" id="UP000015101"/>
    </source>
</evidence>
<reference evidence="4" key="3">
    <citation type="submission" date="2015-06" db="UniProtKB">
        <authorList>
            <consortium name="EnsemblMetazoa"/>
        </authorList>
    </citation>
    <scope>IDENTIFICATION</scope>
</reference>
<dbReference type="Proteomes" id="UP000015101">
    <property type="component" value="Unassembled WGS sequence"/>
</dbReference>
<dbReference type="CTD" id="20196510"/>
<evidence type="ECO:0000313" key="3">
    <source>
        <dbReference type="EMBL" id="ESO01863.1"/>
    </source>
</evidence>